<evidence type="ECO:0000313" key="3">
    <source>
        <dbReference type="Proteomes" id="UP001237642"/>
    </source>
</evidence>
<proteinExistence type="predicted"/>
<name>A0AAD8J978_9APIA</name>
<accession>A0AAD8J978</accession>
<feature type="region of interest" description="Disordered" evidence="1">
    <location>
        <begin position="90"/>
        <end position="145"/>
    </location>
</feature>
<gene>
    <name evidence="2" type="ORF">POM88_009682</name>
</gene>
<comment type="caution">
    <text evidence="2">The sequence shown here is derived from an EMBL/GenBank/DDBJ whole genome shotgun (WGS) entry which is preliminary data.</text>
</comment>
<sequence length="145" mass="16406">MEKSRWLREERDEDWSKNFGRDSYSQDFSAEQEGGNFKGVNHGIALRSPINEQAINPGKNDMQLISNNRVLIQDNPIFGGPTNEELVGLNLEERKRRRSSPTDELMDTNRGENMSITEPGFSRDDYTGSSSNLQAKLAQQASRAL</sequence>
<dbReference type="Proteomes" id="UP001237642">
    <property type="component" value="Unassembled WGS sequence"/>
</dbReference>
<dbReference type="AlphaFoldDB" id="A0AAD8J978"/>
<reference evidence="2" key="2">
    <citation type="submission" date="2023-05" db="EMBL/GenBank/DDBJ databases">
        <authorList>
            <person name="Schelkunov M.I."/>
        </authorList>
    </citation>
    <scope>NUCLEOTIDE SEQUENCE</scope>
    <source>
        <strain evidence="2">Hsosn_3</strain>
        <tissue evidence="2">Leaf</tissue>
    </source>
</reference>
<feature type="region of interest" description="Disordered" evidence="1">
    <location>
        <begin position="1"/>
        <end position="36"/>
    </location>
</feature>
<dbReference type="EMBL" id="JAUIZM010000002">
    <property type="protein sequence ID" value="KAK1399819.1"/>
    <property type="molecule type" value="Genomic_DNA"/>
</dbReference>
<evidence type="ECO:0000256" key="1">
    <source>
        <dbReference type="SAM" id="MobiDB-lite"/>
    </source>
</evidence>
<reference evidence="2" key="1">
    <citation type="submission" date="2023-02" db="EMBL/GenBank/DDBJ databases">
        <title>Genome of toxic invasive species Heracleum sosnowskyi carries increased number of genes despite the absence of recent whole-genome duplications.</title>
        <authorList>
            <person name="Schelkunov M."/>
            <person name="Shtratnikova V."/>
            <person name="Makarenko M."/>
            <person name="Klepikova A."/>
            <person name="Omelchenko D."/>
            <person name="Novikova G."/>
            <person name="Obukhova E."/>
            <person name="Bogdanov V."/>
            <person name="Penin A."/>
            <person name="Logacheva M."/>
        </authorList>
    </citation>
    <scope>NUCLEOTIDE SEQUENCE</scope>
    <source>
        <strain evidence="2">Hsosn_3</strain>
        <tissue evidence="2">Leaf</tissue>
    </source>
</reference>
<protein>
    <submittedName>
        <fullName evidence="2">Uncharacterized protein</fullName>
    </submittedName>
</protein>
<evidence type="ECO:0000313" key="2">
    <source>
        <dbReference type="EMBL" id="KAK1399819.1"/>
    </source>
</evidence>
<feature type="compositionally biased region" description="Polar residues" evidence="1">
    <location>
        <begin position="127"/>
        <end position="145"/>
    </location>
</feature>
<feature type="compositionally biased region" description="Basic and acidic residues" evidence="1">
    <location>
        <begin position="1"/>
        <end position="20"/>
    </location>
</feature>
<keyword evidence="3" id="KW-1185">Reference proteome</keyword>
<organism evidence="2 3">
    <name type="scientific">Heracleum sosnowskyi</name>
    <dbReference type="NCBI Taxonomy" id="360622"/>
    <lineage>
        <taxon>Eukaryota</taxon>
        <taxon>Viridiplantae</taxon>
        <taxon>Streptophyta</taxon>
        <taxon>Embryophyta</taxon>
        <taxon>Tracheophyta</taxon>
        <taxon>Spermatophyta</taxon>
        <taxon>Magnoliopsida</taxon>
        <taxon>eudicotyledons</taxon>
        <taxon>Gunneridae</taxon>
        <taxon>Pentapetalae</taxon>
        <taxon>asterids</taxon>
        <taxon>campanulids</taxon>
        <taxon>Apiales</taxon>
        <taxon>Apiaceae</taxon>
        <taxon>Apioideae</taxon>
        <taxon>apioid superclade</taxon>
        <taxon>Tordylieae</taxon>
        <taxon>Tordyliinae</taxon>
        <taxon>Heracleum</taxon>
    </lineage>
</organism>